<feature type="transmembrane region" description="Helical" evidence="5">
    <location>
        <begin position="97"/>
        <end position="115"/>
    </location>
</feature>
<dbReference type="EMBL" id="MT630649">
    <property type="protein sequence ID" value="QNO41520.1"/>
    <property type="molecule type" value="Genomic_DNA"/>
</dbReference>
<dbReference type="PANTHER" id="PTHR43021:SF2">
    <property type="entry name" value="CATION_H+ EXCHANGER DOMAIN-CONTAINING PROTEIN"/>
    <property type="match status" value="1"/>
</dbReference>
<dbReference type="Gene3D" id="1.20.1530.20">
    <property type="match status" value="1"/>
</dbReference>
<dbReference type="InterPro" id="IPR006153">
    <property type="entry name" value="Cation/H_exchanger_TM"/>
</dbReference>
<sequence>MNLILAVGIMIVVGFFGGLASAKLKFPMITGYIIIGVLLSPSILNIIPRETVGELNLITDVALGIIAYLIGGSLHWADLQRLAKSITWIVPFESLGAWFLVTIVLASLSSLIIPGETFWQTYFPLACIIGAISCATAPAATMAIISEYRAKGPFTTTLLAVVGLDDAIAVIAFAIASGISRPLVNAAESISLYQMFCIPLLNIFGSVAIGVVFAIVLIYLIGLARTRELLLVVVFGMIMLCTGVTSYMGLSLIMANMVAGFIIVNKMERREMFSVIEEIGDVVYVIFFVLAGLHFDLSVMKFAGILALLIVITRCLGKYMGVRVGAEISHAPDNVKKYLGLTLLPTAGVAVGLVLLAAIEFPTFGVVMLNAVLASTIINELIAPPLSKYAIFKSGEAMGDR</sequence>
<evidence type="ECO:0000256" key="3">
    <source>
        <dbReference type="ARBA" id="ARBA00022989"/>
    </source>
</evidence>
<feature type="transmembrane region" description="Helical" evidence="5">
    <location>
        <begin position="55"/>
        <end position="77"/>
    </location>
</feature>
<dbReference type="AlphaFoldDB" id="A0A7G9Y0I6"/>
<evidence type="ECO:0000313" key="9">
    <source>
        <dbReference type="EMBL" id="QNO48270.1"/>
    </source>
</evidence>
<name>A0A7G9Y0I6_9EURY</name>
<feature type="transmembrane region" description="Helical" evidence="5">
    <location>
        <begin position="32"/>
        <end position="48"/>
    </location>
</feature>
<reference evidence="7" key="1">
    <citation type="submission" date="2020-06" db="EMBL/GenBank/DDBJ databases">
        <title>Unique genomic features of the anaerobic methanotrophic archaea.</title>
        <authorList>
            <person name="Chadwick G.L."/>
            <person name="Skennerton C.T."/>
            <person name="Laso-Perez R."/>
            <person name="Leu A.O."/>
            <person name="Speth D.R."/>
            <person name="Yu H."/>
            <person name="Morgan-Lang C."/>
            <person name="Hatzenpichler R."/>
            <person name="Goudeau D."/>
            <person name="Malmstrom R."/>
            <person name="Brazelton W.J."/>
            <person name="Woyke T."/>
            <person name="Hallam S.J."/>
            <person name="Tyson G.W."/>
            <person name="Wegener G."/>
            <person name="Boetius A."/>
            <person name="Orphan V."/>
        </authorList>
    </citation>
    <scope>NUCLEOTIDE SEQUENCE</scope>
</reference>
<feature type="domain" description="Cation/H+ exchanger transmembrane" evidence="6">
    <location>
        <begin position="15"/>
        <end position="377"/>
    </location>
</feature>
<evidence type="ECO:0000259" key="6">
    <source>
        <dbReference type="Pfam" id="PF00999"/>
    </source>
</evidence>
<keyword evidence="4 5" id="KW-0472">Membrane</keyword>
<organism evidence="7">
    <name type="scientific">Candidatus Methanogaster sp. ANME-2c ERB4</name>
    <dbReference type="NCBI Taxonomy" id="2759911"/>
    <lineage>
        <taxon>Archaea</taxon>
        <taxon>Methanobacteriati</taxon>
        <taxon>Methanobacteriota</taxon>
        <taxon>Stenosarchaea group</taxon>
        <taxon>Methanomicrobia</taxon>
        <taxon>Methanosarcinales</taxon>
        <taxon>ANME-2 cluster</taxon>
        <taxon>Candidatus Methanogasteraceae</taxon>
        <taxon>Candidatus Methanogaster</taxon>
    </lineage>
</organism>
<dbReference type="InterPro" id="IPR038770">
    <property type="entry name" value="Na+/solute_symporter_sf"/>
</dbReference>
<dbReference type="PANTHER" id="PTHR43021">
    <property type="entry name" value="NA(+)/H(+) ANTIPORTER-RELATED"/>
    <property type="match status" value="1"/>
</dbReference>
<keyword evidence="2 5" id="KW-0812">Transmembrane</keyword>
<keyword evidence="3 5" id="KW-1133">Transmembrane helix</keyword>
<feature type="transmembrane region" description="Helical" evidence="5">
    <location>
        <begin position="122"/>
        <end position="145"/>
    </location>
</feature>
<dbReference type="GO" id="GO:0015297">
    <property type="term" value="F:antiporter activity"/>
    <property type="evidence" value="ECO:0007669"/>
    <property type="project" value="InterPro"/>
</dbReference>
<accession>A0A7G9Y0I6</accession>
<evidence type="ECO:0000313" key="7">
    <source>
        <dbReference type="EMBL" id="QNO41520.1"/>
    </source>
</evidence>
<evidence type="ECO:0000256" key="1">
    <source>
        <dbReference type="ARBA" id="ARBA00004141"/>
    </source>
</evidence>
<feature type="transmembrane region" description="Helical" evidence="5">
    <location>
        <begin position="275"/>
        <end position="293"/>
    </location>
</feature>
<evidence type="ECO:0000313" key="8">
    <source>
        <dbReference type="EMBL" id="QNO41975.1"/>
    </source>
</evidence>
<gene>
    <name evidence="8" type="ORF">CHNKNPLH_00004</name>
    <name evidence="7" type="ORF">ENJCFOFA_00002</name>
    <name evidence="9" type="ORF">FILMCLBC_00016</name>
</gene>
<evidence type="ECO:0000256" key="5">
    <source>
        <dbReference type="SAM" id="Phobius"/>
    </source>
</evidence>
<dbReference type="Pfam" id="PF00999">
    <property type="entry name" value="Na_H_Exchanger"/>
    <property type="match status" value="1"/>
</dbReference>
<dbReference type="GO" id="GO:1902600">
    <property type="term" value="P:proton transmembrane transport"/>
    <property type="evidence" value="ECO:0007669"/>
    <property type="project" value="InterPro"/>
</dbReference>
<comment type="subcellular location">
    <subcellularLocation>
        <location evidence="1">Membrane</location>
        <topology evidence="1">Multi-pass membrane protein</topology>
    </subcellularLocation>
</comment>
<protein>
    <recommendedName>
        <fullName evidence="6">Cation/H+ exchanger transmembrane domain-containing protein</fullName>
    </recommendedName>
</protein>
<evidence type="ECO:0000256" key="4">
    <source>
        <dbReference type="ARBA" id="ARBA00023136"/>
    </source>
</evidence>
<dbReference type="GO" id="GO:0016020">
    <property type="term" value="C:membrane"/>
    <property type="evidence" value="ECO:0007669"/>
    <property type="project" value="UniProtKB-SubCell"/>
</dbReference>
<feature type="transmembrane region" description="Helical" evidence="5">
    <location>
        <begin position="230"/>
        <end position="263"/>
    </location>
</feature>
<dbReference type="EMBL" id="MT631316">
    <property type="protein sequence ID" value="QNO48270.1"/>
    <property type="molecule type" value="Genomic_DNA"/>
</dbReference>
<proteinExistence type="predicted"/>
<feature type="transmembrane region" description="Helical" evidence="5">
    <location>
        <begin position="200"/>
        <end position="224"/>
    </location>
</feature>
<feature type="transmembrane region" description="Helical" evidence="5">
    <location>
        <begin position="299"/>
        <end position="317"/>
    </location>
</feature>
<evidence type="ECO:0000256" key="2">
    <source>
        <dbReference type="ARBA" id="ARBA00022692"/>
    </source>
</evidence>
<feature type="transmembrane region" description="Helical" evidence="5">
    <location>
        <begin position="338"/>
        <end position="358"/>
    </location>
</feature>
<dbReference type="EMBL" id="MT630693">
    <property type="protein sequence ID" value="QNO41975.1"/>
    <property type="molecule type" value="Genomic_DNA"/>
</dbReference>
<feature type="transmembrane region" description="Helical" evidence="5">
    <location>
        <begin position="157"/>
        <end position="179"/>
    </location>
</feature>
<feature type="transmembrane region" description="Helical" evidence="5">
    <location>
        <begin position="364"/>
        <end position="383"/>
    </location>
</feature>